<proteinExistence type="predicted"/>
<evidence type="ECO:0000256" key="1">
    <source>
        <dbReference type="SAM" id="MobiDB-lite"/>
    </source>
</evidence>
<reference evidence="2" key="1">
    <citation type="submission" date="2021-01" db="EMBL/GenBank/DDBJ databases">
        <authorList>
            <person name="Corre E."/>
            <person name="Pelletier E."/>
            <person name="Niang G."/>
            <person name="Scheremetjew M."/>
            <person name="Finn R."/>
            <person name="Kale V."/>
            <person name="Holt S."/>
            <person name="Cochrane G."/>
            <person name="Meng A."/>
            <person name="Brown T."/>
            <person name="Cohen L."/>
        </authorList>
    </citation>
    <scope>NUCLEOTIDE SEQUENCE</scope>
    <source>
        <strain evidence="2">MM31A-1</strain>
    </source>
</reference>
<accession>A0A7S3Q9Z3</accession>
<feature type="region of interest" description="Disordered" evidence="1">
    <location>
        <begin position="49"/>
        <end position="155"/>
    </location>
</feature>
<dbReference type="EMBL" id="HBIO01020252">
    <property type="protein sequence ID" value="CAE0470746.1"/>
    <property type="molecule type" value="Transcribed_RNA"/>
</dbReference>
<dbReference type="AlphaFoldDB" id="A0A7S3Q9Z3"/>
<sequence>MYKYSKQFVSSLTARILSTSRGPTTADDGNANANANAIAIDATLNLLTTPDIRRKRPRCDGHGNGNDNDNDGAGAGAGASASANSDDDNNNYGENDANRNEGHNNGAPSAPAADLLGDRPRREHNKPPRYHGRGQEQGRPHVHPQPSAPYFSGTASVSSDPDLYYTGAGLGSSTGSGPSAYPNNYGQEEMKQMAKARLNSFRDLREQRERQDSYLRYGGGAGLEDDDMSIPTFARPPPAAAKPMGASRPSPSRTRTRLPSGGGGGMNNPSHITNLYAVQEDVDLLDVDNPPTPPIEHMRMARRPSDVTIDTAIKPPADDEMSTFSDVYSHLDPNQTWKTQQDVSFRLQRPPVYSDTAAGDLIQPSSSFSVMGMGGGMSTSAAPTSSNVPQQQQRYQYQNQHQPQYQTAPKQQQYQTTPQQHQFTTPPPLPRNNISGGGFGSIGGSGSDSVMSDAHSSMMRQTAPGFSTASFRAAPPPTWDSLNAAFAPSNAQPHSQQQNTQQYSHTQQQRQQPHVNMNVNTNKHSYMNMRQ</sequence>
<feature type="region of interest" description="Disordered" evidence="1">
    <location>
        <begin position="374"/>
        <end position="531"/>
    </location>
</feature>
<feature type="compositionally biased region" description="Low complexity" evidence="1">
    <location>
        <begin position="492"/>
        <end position="513"/>
    </location>
</feature>
<feature type="compositionally biased region" description="Low complexity" evidence="1">
    <location>
        <begin position="390"/>
        <end position="424"/>
    </location>
</feature>
<feature type="compositionally biased region" description="Gly residues" evidence="1">
    <location>
        <begin position="435"/>
        <end position="446"/>
    </location>
</feature>
<gene>
    <name evidence="2" type="ORF">CDEB00056_LOCUS15599</name>
</gene>
<organism evidence="2">
    <name type="scientific">Chaetoceros debilis</name>
    <dbReference type="NCBI Taxonomy" id="122233"/>
    <lineage>
        <taxon>Eukaryota</taxon>
        <taxon>Sar</taxon>
        <taxon>Stramenopiles</taxon>
        <taxon>Ochrophyta</taxon>
        <taxon>Bacillariophyta</taxon>
        <taxon>Coscinodiscophyceae</taxon>
        <taxon>Chaetocerotophycidae</taxon>
        <taxon>Chaetocerotales</taxon>
        <taxon>Chaetocerotaceae</taxon>
        <taxon>Chaetoceros</taxon>
    </lineage>
</organism>
<protein>
    <submittedName>
        <fullName evidence="2">Uncharacterized protein</fullName>
    </submittedName>
</protein>
<feature type="compositionally biased region" description="Polar residues" evidence="1">
    <location>
        <begin position="454"/>
        <end position="470"/>
    </location>
</feature>
<evidence type="ECO:0000313" key="2">
    <source>
        <dbReference type="EMBL" id="CAE0470746.1"/>
    </source>
</evidence>
<name>A0A7S3Q9Z3_9STRA</name>
<feature type="compositionally biased region" description="Polar residues" evidence="1">
    <location>
        <begin position="514"/>
        <end position="531"/>
    </location>
</feature>
<feature type="region of interest" description="Disordered" evidence="1">
    <location>
        <begin position="209"/>
        <end position="265"/>
    </location>
</feature>
<feature type="compositionally biased region" description="Low complexity" evidence="1">
    <location>
        <begin position="247"/>
        <end position="259"/>
    </location>
</feature>
<feature type="compositionally biased region" description="Basic residues" evidence="1">
    <location>
        <begin position="122"/>
        <end position="132"/>
    </location>
</feature>